<evidence type="ECO:0000313" key="2">
    <source>
        <dbReference type="Proteomes" id="UP000232412"/>
    </source>
</evidence>
<name>A0A2H1EH98_9ARCH</name>
<dbReference type="GO" id="GO:0016301">
    <property type="term" value="F:kinase activity"/>
    <property type="evidence" value="ECO:0007669"/>
    <property type="project" value="UniProtKB-KW"/>
</dbReference>
<evidence type="ECO:0000313" key="1">
    <source>
        <dbReference type="EMBL" id="SHO45735.1"/>
    </source>
</evidence>
<dbReference type="GO" id="GO:0008893">
    <property type="term" value="F:guanosine-3',5'-bis(diphosphate) 3'-diphosphatase activity"/>
    <property type="evidence" value="ECO:0007669"/>
    <property type="project" value="TreeGrafter"/>
</dbReference>
<dbReference type="Gene3D" id="1.10.3210.10">
    <property type="entry name" value="Hypothetical protein af1432"/>
    <property type="match status" value="1"/>
</dbReference>
<dbReference type="AlphaFoldDB" id="A0A2H1EH98"/>
<keyword evidence="1" id="KW-0808">Transferase</keyword>
<keyword evidence="1" id="KW-0418">Kinase</keyword>
<dbReference type="PANTHER" id="PTHR46246">
    <property type="entry name" value="GUANOSINE-3',5'-BIS(DIPHOSPHATE) 3'-PYROPHOSPHOHYDROLASE MESH1"/>
    <property type="match status" value="1"/>
</dbReference>
<dbReference type="Pfam" id="PF13328">
    <property type="entry name" value="HD_4"/>
    <property type="match status" value="1"/>
</dbReference>
<dbReference type="InterPro" id="IPR052194">
    <property type="entry name" value="MESH1"/>
</dbReference>
<dbReference type="RefSeq" id="WP_165775253.1">
    <property type="nucleotide sequence ID" value="NZ_FRFC01000003.1"/>
</dbReference>
<dbReference type="OrthoDB" id="120252at2157"/>
<dbReference type="SUPFAM" id="SSF109604">
    <property type="entry name" value="HD-domain/PDEase-like"/>
    <property type="match status" value="1"/>
</dbReference>
<reference evidence="2" key="1">
    <citation type="submission" date="2016-12" db="EMBL/GenBank/DDBJ databases">
        <authorList>
            <person name="Herbold C."/>
        </authorList>
    </citation>
    <scope>NUCLEOTIDE SEQUENCE [LARGE SCALE GENOMIC DNA]</scope>
</reference>
<accession>A0A2H1EH98</accession>
<gene>
    <name evidence="1" type="ORF">NSIN_20762</name>
</gene>
<sequence>MSRLQSAENFAKERHLGRTINDISHYVHLSAVVARLKNLGITDQDTISATWLHDIMEYTTTSFDEIDQRFGSKVAVLVLSISKDKSLTKSKQEEQYVKQLKDAPIEAKIIKLCDISANLKDLKASSFSKSRKIKEMKKSLFYLNVIKSDLARNIVQIPGITGLVNGINDTIVPYGLRPVMIQ</sequence>
<organism evidence="1 2">
    <name type="scientific">Nitrosotalea sinensis</name>
    <dbReference type="NCBI Taxonomy" id="1499975"/>
    <lineage>
        <taxon>Archaea</taxon>
        <taxon>Nitrososphaerota</taxon>
        <taxon>Nitrososphaeria</taxon>
        <taxon>Nitrosotaleales</taxon>
        <taxon>Nitrosotaleaceae</taxon>
        <taxon>Nitrosotalea</taxon>
    </lineage>
</organism>
<protein>
    <submittedName>
        <fullName evidence="1">GTP diphosphokinase domain protein</fullName>
    </submittedName>
</protein>
<dbReference type="PANTHER" id="PTHR46246:SF1">
    <property type="entry name" value="GUANOSINE-3',5'-BIS(DIPHOSPHATE) 3'-PYROPHOSPHOHYDROLASE MESH1"/>
    <property type="match status" value="1"/>
</dbReference>
<dbReference type="EMBL" id="FRFC01000003">
    <property type="protein sequence ID" value="SHO45735.1"/>
    <property type="molecule type" value="Genomic_DNA"/>
</dbReference>
<keyword evidence="2" id="KW-1185">Reference proteome</keyword>
<proteinExistence type="predicted"/>
<dbReference type="Proteomes" id="UP000232412">
    <property type="component" value="Unassembled WGS sequence"/>
</dbReference>